<dbReference type="FunFam" id="3.40.50.2300:FF:000113">
    <property type="entry name" value="Low molecular weight protein-tyrosine-phosphatase"/>
    <property type="match status" value="1"/>
</dbReference>
<keyword evidence="2 6" id="KW-0378">Hydrolase</keyword>
<dbReference type="InterPro" id="IPR052995">
    <property type="entry name" value="LMW-PTP"/>
</dbReference>
<accession>C9YF68</accession>
<evidence type="ECO:0000256" key="4">
    <source>
        <dbReference type="PIRSR" id="PIRSR617867-1"/>
    </source>
</evidence>
<dbReference type="PRINTS" id="PR00719">
    <property type="entry name" value="LMWPTPASE"/>
</dbReference>
<feature type="active site" description="Nucleophile" evidence="4">
    <location>
        <position position="23"/>
    </location>
</feature>
<dbReference type="PANTHER" id="PTHR47439">
    <property type="entry name" value="LOW MOLECULAR WEIGHT PHOSPHOTYROSINE PROTEIN PHOSPHATASE-RELATED"/>
    <property type="match status" value="1"/>
</dbReference>
<dbReference type="GO" id="GO:0003993">
    <property type="term" value="F:acid phosphatase activity"/>
    <property type="evidence" value="ECO:0007669"/>
    <property type="project" value="UniProtKB-EC"/>
</dbReference>
<evidence type="ECO:0000259" key="5">
    <source>
        <dbReference type="SMART" id="SM00226"/>
    </source>
</evidence>
<evidence type="ECO:0000313" key="6">
    <source>
        <dbReference type="EMBL" id="CBA32458.1"/>
    </source>
</evidence>
<evidence type="ECO:0000256" key="3">
    <source>
        <dbReference type="ARBA" id="ARBA00022912"/>
    </source>
</evidence>
<dbReference type="GO" id="GO:0004725">
    <property type="term" value="F:protein tyrosine phosphatase activity"/>
    <property type="evidence" value="ECO:0007669"/>
    <property type="project" value="UniProtKB-EC"/>
</dbReference>
<dbReference type="EC" id="3.1.3.48" evidence="6"/>
<dbReference type="SUPFAM" id="SSF52788">
    <property type="entry name" value="Phosphotyrosine protein phosphatases I"/>
    <property type="match status" value="1"/>
</dbReference>
<name>C9YF68_CURXX</name>
<comment type="similarity">
    <text evidence="1">Belongs to the low molecular weight phosphotyrosine protein phosphatase family.</text>
</comment>
<protein>
    <submittedName>
        <fullName evidence="6">Putative low molecular weight protein-tyrosine-phosphatase slr0328</fullName>
        <ecNumber evidence="6">3.1.3.2</ecNumber>
        <ecNumber evidence="6">3.1.3.48</ecNumber>
    </submittedName>
</protein>
<keyword evidence="3" id="KW-0904">Protein phosphatase</keyword>
<proteinExistence type="inferred from homology"/>
<feature type="active site" evidence="4">
    <location>
        <position position="29"/>
    </location>
</feature>
<gene>
    <name evidence="6" type="ORF">Csp_D32240</name>
</gene>
<dbReference type="EC" id="3.1.3.2" evidence="6"/>
<dbReference type="SMART" id="SM00226">
    <property type="entry name" value="LMWPc"/>
    <property type="match status" value="1"/>
</dbReference>
<feature type="domain" description="Phosphotyrosine protein phosphatase I" evidence="5">
    <location>
        <begin position="17"/>
        <end position="166"/>
    </location>
</feature>
<dbReference type="InterPro" id="IPR017867">
    <property type="entry name" value="Tyr_phospatase_low_mol_wt"/>
</dbReference>
<dbReference type="InterPro" id="IPR036196">
    <property type="entry name" value="Ptyr_pPase_sf"/>
</dbReference>
<dbReference type="AlphaFoldDB" id="C9YF68"/>
<dbReference type="EMBL" id="FN543107">
    <property type="protein sequence ID" value="CBA32458.1"/>
    <property type="molecule type" value="Genomic_DNA"/>
</dbReference>
<organism evidence="6">
    <name type="scientific">Curvibacter symbiont subsp. Hydra magnipapillata</name>
    <dbReference type="NCBI Taxonomy" id="667019"/>
    <lineage>
        <taxon>Bacteria</taxon>
        <taxon>Pseudomonadati</taxon>
        <taxon>Pseudomonadota</taxon>
        <taxon>Betaproteobacteria</taxon>
        <taxon>Burkholderiales</taxon>
        <taxon>Comamonadaceae</taxon>
        <taxon>Curvibacter</taxon>
    </lineage>
</organism>
<dbReference type="PANTHER" id="PTHR47439:SF1">
    <property type="entry name" value="ACID PHOSPHATASE"/>
    <property type="match status" value="1"/>
</dbReference>
<dbReference type="Gene3D" id="3.40.50.2300">
    <property type="match status" value="1"/>
</dbReference>
<evidence type="ECO:0000256" key="1">
    <source>
        <dbReference type="ARBA" id="ARBA00011063"/>
    </source>
</evidence>
<sequence>MERALEAFLMQKTDSPFVILFVCMGNICRSPTAHGVMRHKVAARGWSERVHVDSAGTHNYHPGEAPDARSQTHARRRGYDFADLRARQMVEQDFARADLILVMDWDNLALVQALCPPYAGHKVRRLTEFCQRHDAPVVPDPYYGGDAGFETVLDLVEDACDGVLLHVERQGQRVL</sequence>
<dbReference type="InterPro" id="IPR023485">
    <property type="entry name" value="Ptyr_pPase"/>
</dbReference>
<dbReference type="CDD" id="cd16343">
    <property type="entry name" value="LMWPTP"/>
    <property type="match status" value="1"/>
</dbReference>
<dbReference type="Pfam" id="PF01451">
    <property type="entry name" value="LMWPc"/>
    <property type="match status" value="1"/>
</dbReference>
<feature type="active site" description="Proton donor" evidence="4">
    <location>
        <position position="140"/>
    </location>
</feature>
<evidence type="ECO:0000256" key="2">
    <source>
        <dbReference type="ARBA" id="ARBA00022801"/>
    </source>
</evidence>
<reference evidence="6" key="1">
    <citation type="journal article" date="2010" name="Nature">
        <title>The Dynamic genome of Hydra.</title>
        <authorList>
            <person name="Chapman J.A."/>
            <person name="Kirkness E.F."/>
            <person name="Simakov O."/>
            <person name="Hampson S.E."/>
            <person name="Mitros T."/>
            <person name="Weinmaier T."/>
            <person name="Rattei T."/>
            <person name="Balasubramanian P.G."/>
            <person name="Borman J."/>
            <person name="Busam D."/>
            <person name="Disbennett K."/>
            <person name="Pfannkoch C."/>
            <person name="Sumin N."/>
            <person name="Sutton G."/>
            <person name="Viswanathan L."/>
            <person name="Walenz B."/>
            <person name="Goodstein D.M."/>
            <person name="Hellsten U."/>
            <person name="Kawashima T."/>
            <person name="Prochnik S.E."/>
            <person name="Putnam N.H."/>
            <person name="Shu S."/>
            <person name="Blumberg B."/>
            <person name="Dana C.E."/>
            <person name="Gee L."/>
            <person name="Kibler D.F."/>
            <person name="Law L."/>
            <person name="Lindgens D."/>
            <person name="Martinez D.E."/>
            <person name="Peng J."/>
            <person name="Wigge P.A."/>
            <person name="Bertulat B."/>
            <person name="Guder C."/>
            <person name="Nakamura Y."/>
            <person name="Ozbek S."/>
            <person name="Watanabe H."/>
            <person name="Khalturin K."/>
            <person name="Hemmrich G."/>
            <person name="Franke A."/>
            <person name="Augustin R."/>
            <person name="Fraune S."/>
            <person name="Hayakawa E."/>
            <person name="Hayakawa S."/>
            <person name="Hirose M."/>
            <person name="Hwang J."/>
            <person name="Ikeo K."/>
            <person name="Nishimiya-Fujisawa C."/>
            <person name="Ogura A."/>
            <person name="Takahashi T."/>
            <person name="Steinmetz P.R."/>
            <person name="Zhang X."/>
            <person name="Aufschnaiter R."/>
            <person name="Eder M.K."/>
            <person name="Gorny A.K."/>
            <person name="Salvenmoser W."/>
            <person name="Heimberg A.M."/>
            <person name="Wheeler B.M."/>
            <person name="Peterson K.J."/>
            <person name="Boettger A."/>
            <person name="Tischler P."/>
            <person name="Wolf A."/>
            <person name="Gojobori T."/>
            <person name="Remington K.A."/>
            <person name="Strausberg R.L."/>
            <person name="Venter J."/>
            <person name="Technau U."/>
            <person name="Hobmayer B."/>
            <person name="Bosch T.C."/>
            <person name="Holstein T.W."/>
            <person name="Fujisawa T."/>
            <person name="Bode H.R."/>
            <person name="David C.N."/>
            <person name="Rokhsar D.S."/>
            <person name="Steele R.E."/>
        </authorList>
    </citation>
    <scope>NUCLEOTIDE SEQUENCE</scope>
</reference>